<feature type="compositionally biased region" description="Basic and acidic residues" evidence="1">
    <location>
        <begin position="21"/>
        <end position="31"/>
    </location>
</feature>
<organism evidence="3 4">
    <name type="scientific">Cordyceps militaris (strain CM01)</name>
    <name type="common">Caterpillar fungus</name>
    <dbReference type="NCBI Taxonomy" id="983644"/>
    <lineage>
        <taxon>Eukaryota</taxon>
        <taxon>Fungi</taxon>
        <taxon>Dikarya</taxon>
        <taxon>Ascomycota</taxon>
        <taxon>Pezizomycotina</taxon>
        <taxon>Sordariomycetes</taxon>
        <taxon>Hypocreomycetidae</taxon>
        <taxon>Hypocreales</taxon>
        <taxon>Cordycipitaceae</taxon>
        <taxon>Cordyceps</taxon>
    </lineage>
</organism>
<proteinExistence type="predicted"/>
<accession>G3J5L2</accession>
<feature type="compositionally biased region" description="Basic residues" evidence="1">
    <location>
        <begin position="156"/>
        <end position="175"/>
    </location>
</feature>
<feature type="compositionally biased region" description="Basic and acidic residues" evidence="1">
    <location>
        <begin position="287"/>
        <end position="296"/>
    </location>
</feature>
<evidence type="ECO:0000259" key="2">
    <source>
        <dbReference type="PROSITE" id="PS00028"/>
    </source>
</evidence>
<dbReference type="KEGG" id="cmt:CCM_01526"/>
<reference evidence="3 4" key="1">
    <citation type="journal article" date="2011" name="Genome Biol.">
        <title>Genome sequence of the insect pathogenic fungus Cordyceps militaris, a valued traditional Chinese medicine.</title>
        <authorList>
            <person name="Zheng P."/>
            <person name="Xia Y."/>
            <person name="Xiao G."/>
            <person name="Xiong C."/>
            <person name="Hu X."/>
            <person name="Zhang S."/>
            <person name="Zheng H."/>
            <person name="Huang Y."/>
            <person name="Zhou Y."/>
            <person name="Wang S."/>
            <person name="Zhao G.P."/>
            <person name="Liu X."/>
            <person name="St Leger R.J."/>
            <person name="Wang C."/>
        </authorList>
    </citation>
    <scope>NUCLEOTIDE SEQUENCE [LARGE SCALE GENOMIC DNA]</scope>
    <source>
        <strain evidence="3 4">CM01</strain>
    </source>
</reference>
<dbReference type="InParanoid" id="G3J5L2"/>
<feature type="region of interest" description="Disordered" evidence="1">
    <location>
        <begin position="287"/>
        <end position="349"/>
    </location>
</feature>
<evidence type="ECO:0000313" key="3">
    <source>
        <dbReference type="EMBL" id="EGX96868.1"/>
    </source>
</evidence>
<dbReference type="OrthoDB" id="5424797at2759"/>
<dbReference type="HOGENOM" id="CLU_963061_0_0_1"/>
<dbReference type="OMA" id="FATWREN"/>
<dbReference type="PROSITE" id="PS00028">
    <property type="entry name" value="ZINC_FINGER_C2H2_1"/>
    <property type="match status" value="1"/>
</dbReference>
<keyword evidence="4" id="KW-1185">Reference proteome</keyword>
<dbReference type="RefSeq" id="XP_006666745.1">
    <property type="nucleotide sequence ID" value="XM_006666682.1"/>
</dbReference>
<dbReference type="VEuPathDB" id="FungiDB:CCM_01526"/>
<feature type="domain" description="C2H2-type" evidence="2">
    <location>
        <begin position="199"/>
        <end position="222"/>
    </location>
</feature>
<evidence type="ECO:0000313" key="4">
    <source>
        <dbReference type="Proteomes" id="UP000001610"/>
    </source>
</evidence>
<feature type="compositionally biased region" description="Acidic residues" evidence="1">
    <location>
        <begin position="332"/>
        <end position="349"/>
    </location>
</feature>
<sequence>MDLDEHYAPFPGAHATPTKLARPEPDVEEPSRHAIVPTLVYHNAEVQKARPAGLPAAQSMHKRPSLSAPAPVSVVLRPSSIKAHEYAEYEVTIQGKKQKSLILQQNTAANMSLEAASTSDGPPRKKRGRPKGWRASVAYGDVRGSVGSSTAVRGGRSGRQKHVPNYSLKRRRKTVTRPDSPPPRELYLALKPTYLGFLCEWSCCKADLHNMDTLRRHVQAVHLKPQKHQCCLWGTCAGKGVTQHADRAALVKHVEQAHLVPMAWHVGDGPRNSWNWSIRPEEDKETIPDFLKDKDGNQVTPSTRDQVTEDRLTHRANRRKLKNLIMRRDENLESESSDASEDEEMGSGL</sequence>
<dbReference type="Proteomes" id="UP000001610">
    <property type="component" value="Unassembled WGS sequence"/>
</dbReference>
<dbReference type="GeneID" id="18163557"/>
<protein>
    <recommendedName>
        <fullName evidence="2">C2H2-type domain-containing protein</fullName>
    </recommendedName>
</protein>
<evidence type="ECO:0000256" key="1">
    <source>
        <dbReference type="SAM" id="MobiDB-lite"/>
    </source>
</evidence>
<feature type="region of interest" description="Disordered" evidence="1">
    <location>
        <begin position="1"/>
        <end position="31"/>
    </location>
</feature>
<dbReference type="InterPro" id="IPR013087">
    <property type="entry name" value="Znf_C2H2_type"/>
</dbReference>
<dbReference type="eggNOG" id="ENOG502S4ZA">
    <property type="taxonomic scope" value="Eukaryota"/>
</dbReference>
<dbReference type="AlphaFoldDB" id="G3J5L2"/>
<feature type="region of interest" description="Disordered" evidence="1">
    <location>
        <begin position="113"/>
        <end position="181"/>
    </location>
</feature>
<name>G3J5L2_CORMM</name>
<gene>
    <name evidence="3" type="ORF">CCM_01526</name>
</gene>
<dbReference type="EMBL" id="JH126399">
    <property type="protein sequence ID" value="EGX96868.1"/>
    <property type="molecule type" value="Genomic_DNA"/>
</dbReference>